<evidence type="ECO:0000256" key="1">
    <source>
        <dbReference type="ARBA" id="ARBA00022741"/>
    </source>
</evidence>
<dbReference type="PANTHER" id="PTHR43582">
    <property type="entry name" value="LINEARMYCIN RESISTANCE ATP-BINDING PROTEIN LNRL"/>
    <property type="match status" value="1"/>
</dbReference>
<dbReference type="Gene3D" id="3.40.50.300">
    <property type="entry name" value="P-loop containing nucleotide triphosphate hydrolases"/>
    <property type="match status" value="1"/>
</dbReference>
<dbReference type="GO" id="GO:0005524">
    <property type="term" value="F:ATP binding"/>
    <property type="evidence" value="ECO:0007669"/>
    <property type="project" value="UniProtKB-KW"/>
</dbReference>
<keyword evidence="1" id="KW-0547">Nucleotide-binding</keyword>
<evidence type="ECO:0000259" key="3">
    <source>
        <dbReference type="PROSITE" id="PS50893"/>
    </source>
</evidence>
<dbReference type="InterPro" id="IPR003593">
    <property type="entry name" value="AAA+_ATPase"/>
</dbReference>
<comment type="caution">
    <text evidence="4">The sequence shown here is derived from an EMBL/GenBank/DDBJ whole genome shotgun (WGS) entry which is preliminary data.</text>
</comment>
<dbReference type="SUPFAM" id="SSF52540">
    <property type="entry name" value="P-loop containing nucleoside triphosphate hydrolases"/>
    <property type="match status" value="1"/>
</dbReference>
<dbReference type="InterPro" id="IPR003439">
    <property type="entry name" value="ABC_transporter-like_ATP-bd"/>
</dbReference>
<evidence type="ECO:0000313" key="4">
    <source>
        <dbReference type="EMBL" id="TWT51294.1"/>
    </source>
</evidence>
<evidence type="ECO:0000256" key="2">
    <source>
        <dbReference type="ARBA" id="ARBA00022840"/>
    </source>
</evidence>
<dbReference type="EMBL" id="SJPI01000002">
    <property type="protein sequence ID" value="TWT51294.1"/>
    <property type="molecule type" value="Genomic_DNA"/>
</dbReference>
<keyword evidence="4" id="KW-0378">Hydrolase</keyword>
<sequence length="246" mass="26749">MVLQITGLSYRYGDHVAVNSLDLKIETGSFFGFLGPNGAGKTTTIECIAGLKGDWAGEMLMFDQPYAPATNVDDRRRIGLVPQDIALYDDLTAKENLFFFGQLAGLGKVKLRDRVNHALALAGLEERANDRAGQFSGGMKRRLNLAIGQLHEPELLLLDEPTAGVDPQSRSHLFEALKSLNRAGTTIMYTTHYMEEVEKLCDRIAIMNAGNAVAVGTAAELSGLIGDPNANLETVFLELTGHTLRD</sequence>
<dbReference type="PANTHER" id="PTHR43582:SF2">
    <property type="entry name" value="LINEARMYCIN RESISTANCE ATP-BINDING PROTEIN LNRL"/>
    <property type="match status" value="1"/>
</dbReference>
<reference evidence="4 5" key="1">
    <citation type="submission" date="2019-02" db="EMBL/GenBank/DDBJ databases">
        <title>Deep-cultivation of Planctomycetes and their phenomic and genomic characterization uncovers novel biology.</title>
        <authorList>
            <person name="Wiegand S."/>
            <person name="Jogler M."/>
            <person name="Boedeker C."/>
            <person name="Pinto D."/>
            <person name="Vollmers J."/>
            <person name="Rivas-Marin E."/>
            <person name="Kohn T."/>
            <person name="Peeters S.H."/>
            <person name="Heuer A."/>
            <person name="Rast P."/>
            <person name="Oberbeckmann S."/>
            <person name="Bunk B."/>
            <person name="Jeske O."/>
            <person name="Meyerdierks A."/>
            <person name="Storesund J.E."/>
            <person name="Kallscheuer N."/>
            <person name="Luecker S."/>
            <person name="Lage O.M."/>
            <person name="Pohl T."/>
            <person name="Merkel B.J."/>
            <person name="Hornburger P."/>
            <person name="Mueller R.-W."/>
            <person name="Bruemmer F."/>
            <person name="Labrenz M."/>
            <person name="Spormann A.M."/>
            <person name="Op Den Camp H."/>
            <person name="Overmann J."/>
            <person name="Amann R."/>
            <person name="Jetten M.S.M."/>
            <person name="Mascher T."/>
            <person name="Medema M.H."/>
            <person name="Devos D.P."/>
            <person name="Kaster A.-K."/>
            <person name="Ovreas L."/>
            <person name="Rohde M."/>
            <person name="Galperin M.Y."/>
            <person name="Jogler C."/>
        </authorList>
    </citation>
    <scope>NUCLEOTIDE SEQUENCE [LARGE SCALE GENOMIC DNA]</scope>
    <source>
        <strain evidence="4 5">Pla22</strain>
    </source>
</reference>
<dbReference type="GO" id="GO:0016887">
    <property type="term" value="F:ATP hydrolysis activity"/>
    <property type="evidence" value="ECO:0007669"/>
    <property type="project" value="InterPro"/>
</dbReference>
<evidence type="ECO:0000313" key="5">
    <source>
        <dbReference type="Proteomes" id="UP000316598"/>
    </source>
</evidence>
<dbReference type="EC" id="3.6.3.-" evidence="4"/>
<dbReference type="Proteomes" id="UP000316598">
    <property type="component" value="Unassembled WGS sequence"/>
</dbReference>
<dbReference type="AlphaFoldDB" id="A0A5C5WKJ6"/>
<keyword evidence="2 4" id="KW-0067">ATP-binding</keyword>
<dbReference type="PROSITE" id="PS50893">
    <property type="entry name" value="ABC_TRANSPORTER_2"/>
    <property type="match status" value="1"/>
</dbReference>
<name>A0A5C5WKJ6_9BACT</name>
<gene>
    <name evidence="4" type="primary">drrA_3</name>
    <name evidence="4" type="ORF">Pla22_40710</name>
</gene>
<feature type="domain" description="ABC transporter" evidence="3">
    <location>
        <begin position="3"/>
        <end position="234"/>
    </location>
</feature>
<organism evidence="4 5">
    <name type="scientific">Rubripirellula amarantea</name>
    <dbReference type="NCBI Taxonomy" id="2527999"/>
    <lineage>
        <taxon>Bacteria</taxon>
        <taxon>Pseudomonadati</taxon>
        <taxon>Planctomycetota</taxon>
        <taxon>Planctomycetia</taxon>
        <taxon>Pirellulales</taxon>
        <taxon>Pirellulaceae</taxon>
        <taxon>Rubripirellula</taxon>
    </lineage>
</organism>
<protein>
    <submittedName>
        <fullName evidence="4">Daunorubicin/doxorubicin resistance ATP-binding protein DrrA</fullName>
        <ecNumber evidence="4">3.6.3.-</ecNumber>
    </submittedName>
</protein>
<dbReference type="InterPro" id="IPR027417">
    <property type="entry name" value="P-loop_NTPase"/>
</dbReference>
<proteinExistence type="predicted"/>
<accession>A0A5C5WKJ6</accession>
<dbReference type="SMART" id="SM00382">
    <property type="entry name" value="AAA"/>
    <property type="match status" value="1"/>
</dbReference>
<dbReference type="Pfam" id="PF00005">
    <property type="entry name" value="ABC_tran"/>
    <property type="match status" value="1"/>
</dbReference>
<keyword evidence="5" id="KW-1185">Reference proteome</keyword>